<accession>A0ACC2EMB7</accession>
<reference evidence="2" key="1">
    <citation type="journal article" date="2024" name="Proc. Natl. Acad. Sci. U.S.A.">
        <title>Extraordinary preservation of gene collinearity over three hundred million years revealed in homosporous lycophytes.</title>
        <authorList>
            <person name="Li C."/>
            <person name="Wickell D."/>
            <person name="Kuo L.Y."/>
            <person name="Chen X."/>
            <person name="Nie B."/>
            <person name="Liao X."/>
            <person name="Peng D."/>
            <person name="Ji J."/>
            <person name="Jenkins J."/>
            <person name="Williams M."/>
            <person name="Shu S."/>
            <person name="Plott C."/>
            <person name="Barry K."/>
            <person name="Rajasekar S."/>
            <person name="Grimwood J."/>
            <person name="Han X."/>
            <person name="Sun S."/>
            <person name="Hou Z."/>
            <person name="He W."/>
            <person name="Dai G."/>
            <person name="Sun C."/>
            <person name="Schmutz J."/>
            <person name="Leebens-Mack J.H."/>
            <person name="Li F.W."/>
            <person name="Wang L."/>
        </authorList>
    </citation>
    <scope>NUCLEOTIDE SEQUENCE [LARGE SCALE GENOMIC DNA]</scope>
    <source>
        <strain evidence="2">cv. PW_Plant_1</strain>
    </source>
</reference>
<gene>
    <name evidence="1" type="ORF">O6H91_01G001000</name>
</gene>
<evidence type="ECO:0000313" key="1">
    <source>
        <dbReference type="EMBL" id="KAJ7567657.1"/>
    </source>
</evidence>
<dbReference type="EMBL" id="CM055092">
    <property type="protein sequence ID" value="KAJ7567657.1"/>
    <property type="molecule type" value="Genomic_DNA"/>
</dbReference>
<organism evidence="1 2">
    <name type="scientific">Diphasiastrum complanatum</name>
    <name type="common">Issler's clubmoss</name>
    <name type="synonym">Lycopodium complanatum</name>
    <dbReference type="NCBI Taxonomy" id="34168"/>
    <lineage>
        <taxon>Eukaryota</taxon>
        <taxon>Viridiplantae</taxon>
        <taxon>Streptophyta</taxon>
        <taxon>Embryophyta</taxon>
        <taxon>Tracheophyta</taxon>
        <taxon>Lycopodiopsida</taxon>
        <taxon>Lycopodiales</taxon>
        <taxon>Lycopodiaceae</taxon>
        <taxon>Lycopodioideae</taxon>
        <taxon>Diphasiastrum</taxon>
    </lineage>
</organism>
<comment type="caution">
    <text evidence="1">The sequence shown here is derived from an EMBL/GenBank/DDBJ whole genome shotgun (WGS) entry which is preliminary data.</text>
</comment>
<name>A0ACC2EMB7_DIPCM</name>
<protein>
    <submittedName>
        <fullName evidence="1">Uncharacterized protein</fullName>
    </submittedName>
</protein>
<evidence type="ECO:0000313" key="2">
    <source>
        <dbReference type="Proteomes" id="UP001162992"/>
    </source>
</evidence>
<keyword evidence="2" id="KW-1185">Reference proteome</keyword>
<sequence length="305" mass="33540">MTDERLVEVNVMAAEDLKDVKPIGRMSPYVVAWIDISWKCSTRICRNGGKHSYWNEILLLPIKEESLQRGSGSLKFEIYSKGPISPTAVGFVQIPVAQISFLARPDRTRDVELFTKEVHRPSGKVQGALYIAIRLGEVGDQPRMINAPPQRDRGNPIDEGISVQPQSQPRPINASPPRAQLVNWIDAARRMNSDPVMGYPAAAVHGIPYSEQPQRRCSASYAQLSSHNAAAAQGLPYLPAYRYPANIFKPGWAFYSSPSPAVRGPEQAPVYRRSRSRGDLNRFGDGRSLGGVAAATRPGGTEIAH</sequence>
<dbReference type="Proteomes" id="UP001162992">
    <property type="component" value="Chromosome 1"/>
</dbReference>
<proteinExistence type="predicted"/>